<sequence>MADKSAKKWTAGAIVVLLAGVIGFTADVTSLHAYANEHGWWPSSQDPSADPDDRDEAGNQGESGNQGEADEPRENAEPTATSTKKPRKSPTPKAPEETEAEDEPAAAPTTKKATKATPRPVALSGSSRDTDIVASPDACSMGRCTFLAEKVAIGDKTFTTGWKIECTIGCAADEWVGVNLVLNGQYSRLDATLGIENSTSPDHPLTLELINVATDETLVEKELVFGEAYTLKDFDISGIVKLQIRFTGALGRTCGAVGKPVIWK</sequence>
<evidence type="ECO:0008006" key="4">
    <source>
        <dbReference type="Google" id="ProtNLM"/>
    </source>
</evidence>
<comment type="caution">
    <text evidence="2">The sequence shown here is derived from an EMBL/GenBank/DDBJ whole genome shotgun (WGS) entry which is preliminary data.</text>
</comment>
<proteinExistence type="predicted"/>
<protein>
    <recommendedName>
        <fullName evidence="4">NPCBM/NEW2 domain-containing protein</fullName>
    </recommendedName>
</protein>
<dbReference type="EMBL" id="QLMJ01000019">
    <property type="protein sequence ID" value="RAK28827.1"/>
    <property type="molecule type" value="Genomic_DNA"/>
</dbReference>
<feature type="region of interest" description="Disordered" evidence="1">
    <location>
        <begin position="40"/>
        <end position="134"/>
    </location>
</feature>
<dbReference type="AlphaFoldDB" id="A0A327Z5B9"/>
<dbReference type="Proteomes" id="UP000249341">
    <property type="component" value="Unassembled WGS sequence"/>
</dbReference>
<evidence type="ECO:0000313" key="2">
    <source>
        <dbReference type="EMBL" id="RAK28827.1"/>
    </source>
</evidence>
<gene>
    <name evidence="2" type="ORF">B0I29_119165</name>
</gene>
<dbReference type="OrthoDB" id="4228651at2"/>
<accession>A0A327Z5B9</accession>
<keyword evidence="3" id="KW-1185">Reference proteome</keyword>
<dbReference type="RefSeq" id="WP_146616972.1">
    <property type="nucleotide sequence ID" value="NZ_JACHWI010000001.1"/>
</dbReference>
<name>A0A327Z5B9_9ACTN</name>
<organism evidence="2 3">
    <name type="scientific">Actinoplanes lutulentus</name>
    <dbReference type="NCBI Taxonomy" id="1287878"/>
    <lineage>
        <taxon>Bacteria</taxon>
        <taxon>Bacillati</taxon>
        <taxon>Actinomycetota</taxon>
        <taxon>Actinomycetes</taxon>
        <taxon>Micromonosporales</taxon>
        <taxon>Micromonosporaceae</taxon>
        <taxon>Actinoplanes</taxon>
    </lineage>
</organism>
<reference evidence="2 3" key="1">
    <citation type="submission" date="2018-06" db="EMBL/GenBank/DDBJ databases">
        <title>Genomic Encyclopedia of Type Strains, Phase III (KMG-III): the genomes of soil and plant-associated and newly described type strains.</title>
        <authorList>
            <person name="Whitman W."/>
        </authorList>
    </citation>
    <scope>NUCLEOTIDE SEQUENCE [LARGE SCALE GENOMIC DNA]</scope>
    <source>
        <strain evidence="2 3">CGMCC 4.7090</strain>
    </source>
</reference>
<evidence type="ECO:0000313" key="3">
    <source>
        <dbReference type="Proteomes" id="UP000249341"/>
    </source>
</evidence>
<evidence type="ECO:0000256" key="1">
    <source>
        <dbReference type="SAM" id="MobiDB-lite"/>
    </source>
</evidence>
<feature type="compositionally biased region" description="Low complexity" evidence="1">
    <location>
        <begin position="105"/>
        <end position="118"/>
    </location>
</feature>